<dbReference type="OrthoDB" id="495620at2"/>
<dbReference type="InterPro" id="IPR037401">
    <property type="entry name" value="SnoaL-like"/>
</dbReference>
<keyword evidence="3" id="KW-0378">Hydrolase</keyword>
<dbReference type="GO" id="GO:0016020">
    <property type="term" value="C:membrane"/>
    <property type="evidence" value="ECO:0007669"/>
    <property type="project" value="TreeGrafter"/>
</dbReference>
<comment type="caution">
    <text evidence="3">The sequence shown here is derived from an EMBL/GenBank/DDBJ whole genome shotgun (WGS) entry which is preliminary data.</text>
</comment>
<accession>A0A372J9I6</accession>
<dbReference type="SUPFAM" id="SSF53474">
    <property type="entry name" value="alpha/beta-Hydrolases"/>
    <property type="match status" value="1"/>
</dbReference>
<dbReference type="InterPro" id="IPR029058">
    <property type="entry name" value="AB_hydrolase_fold"/>
</dbReference>
<dbReference type="InterPro" id="IPR000073">
    <property type="entry name" value="AB_hydrolase_1"/>
</dbReference>
<dbReference type="Proteomes" id="UP000261811">
    <property type="component" value="Unassembled WGS sequence"/>
</dbReference>
<dbReference type="PRINTS" id="PR00412">
    <property type="entry name" value="EPOXHYDRLASE"/>
</dbReference>
<sequence length="407" mass="44347">MTDSTTARSASEVALDYLDAFGKGDVDTALALLTDDAVWHVDGAPEVPTVGLRRGRDRIRRWMAVFPDAFEPLGGQVFTVADQGDDAVVCGRFHFRVKATGRIAEGDYAVRFTVRDGRIARYQIFEDSLALAAAFDVETAPGARRIRINDTVYGYDDTGTGPVALFLHGLFADRSMFAAQIRALTTARRCIAPDLPGHGASTWPADGWTLDDVAEDLALLITESRWGPVALVGQSQGGMIAMRLAARHPRLVERLALVGTTARAEPADRLPRWRERRTVLETGTADDRRTLFRQLQHAATTPEWRTAHPAAAAAEPDVMTGHSPEAMPLALDAAVLHRTDVRDLLPRVKAPTLILTGQNDQAMPVQWAQETAALIPDANLLVLPDAAHHLPLEAPTAVTEHLTRFLT</sequence>
<feature type="domain" description="AB hydrolase-1" evidence="1">
    <location>
        <begin position="165"/>
        <end position="395"/>
    </location>
</feature>
<dbReference type="RefSeq" id="WP_117361680.1">
    <property type="nucleotide sequence ID" value="NZ_QURH01001041.1"/>
</dbReference>
<dbReference type="AlphaFoldDB" id="A0A372J9I6"/>
<dbReference type="InterPro" id="IPR032710">
    <property type="entry name" value="NTF2-like_dom_sf"/>
</dbReference>
<name>A0A372J9I6_9ACTN</name>
<proteinExistence type="predicted"/>
<dbReference type="GO" id="GO:0016787">
    <property type="term" value="F:hydrolase activity"/>
    <property type="evidence" value="ECO:0007669"/>
    <property type="project" value="UniProtKB-KW"/>
</dbReference>
<organism evidence="3 4">
    <name type="scientific">Actinomadura logoneensis</name>
    <dbReference type="NCBI Taxonomy" id="2293572"/>
    <lineage>
        <taxon>Bacteria</taxon>
        <taxon>Bacillati</taxon>
        <taxon>Actinomycetota</taxon>
        <taxon>Actinomycetes</taxon>
        <taxon>Streptosporangiales</taxon>
        <taxon>Thermomonosporaceae</taxon>
        <taxon>Actinomadura</taxon>
    </lineage>
</organism>
<dbReference type="InterPro" id="IPR050266">
    <property type="entry name" value="AB_hydrolase_sf"/>
</dbReference>
<evidence type="ECO:0000313" key="4">
    <source>
        <dbReference type="Proteomes" id="UP000261811"/>
    </source>
</evidence>
<dbReference type="SUPFAM" id="SSF54427">
    <property type="entry name" value="NTF2-like"/>
    <property type="match status" value="1"/>
</dbReference>
<dbReference type="Gene3D" id="3.40.50.1820">
    <property type="entry name" value="alpha/beta hydrolase"/>
    <property type="match status" value="1"/>
</dbReference>
<dbReference type="Pfam" id="PF12680">
    <property type="entry name" value="SnoaL_2"/>
    <property type="match status" value="1"/>
</dbReference>
<protein>
    <submittedName>
        <fullName evidence="3">Alpha/beta fold hydrolase</fullName>
    </submittedName>
</protein>
<keyword evidence="4" id="KW-1185">Reference proteome</keyword>
<dbReference type="PANTHER" id="PTHR43798">
    <property type="entry name" value="MONOACYLGLYCEROL LIPASE"/>
    <property type="match status" value="1"/>
</dbReference>
<evidence type="ECO:0000313" key="3">
    <source>
        <dbReference type="EMBL" id="RFU36647.1"/>
    </source>
</evidence>
<evidence type="ECO:0000259" key="1">
    <source>
        <dbReference type="Pfam" id="PF00561"/>
    </source>
</evidence>
<gene>
    <name evidence="3" type="ORF">DZF91_36995</name>
</gene>
<dbReference type="PRINTS" id="PR00111">
    <property type="entry name" value="ABHYDROLASE"/>
</dbReference>
<dbReference type="Pfam" id="PF00561">
    <property type="entry name" value="Abhydrolase_1"/>
    <property type="match status" value="1"/>
</dbReference>
<feature type="domain" description="SnoaL-like" evidence="2">
    <location>
        <begin position="16"/>
        <end position="122"/>
    </location>
</feature>
<evidence type="ECO:0000259" key="2">
    <source>
        <dbReference type="Pfam" id="PF12680"/>
    </source>
</evidence>
<dbReference type="EMBL" id="QURH01001041">
    <property type="protein sequence ID" value="RFU36647.1"/>
    <property type="molecule type" value="Genomic_DNA"/>
</dbReference>
<dbReference type="PANTHER" id="PTHR43798:SF33">
    <property type="entry name" value="HYDROLASE, PUTATIVE (AFU_ORTHOLOGUE AFUA_2G14860)-RELATED"/>
    <property type="match status" value="1"/>
</dbReference>
<dbReference type="Gene3D" id="3.10.450.50">
    <property type="match status" value="1"/>
</dbReference>
<dbReference type="InterPro" id="IPR000639">
    <property type="entry name" value="Epox_hydrolase-like"/>
</dbReference>
<reference evidence="3 4" key="1">
    <citation type="submission" date="2018-08" db="EMBL/GenBank/DDBJ databases">
        <title>Actinomadura jelena sp. nov., a novel Actinomycete isolated from soil in Chad.</title>
        <authorList>
            <person name="Shi L."/>
        </authorList>
    </citation>
    <scope>NUCLEOTIDE SEQUENCE [LARGE SCALE GENOMIC DNA]</scope>
    <source>
        <strain evidence="3 4">NEAU-G17</strain>
    </source>
</reference>